<reference evidence="1 2" key="1">
    <citation type="submission" date="2018-10" db="EMBL/GenBank/DDBJ databases">
        <authorList>
            <person name="Li J."/>
        </authorList>
    </citation>
    <scope>NUCLEOTIDE SEQUENCE [LARGE SCALE GENOMIC DNA]</scope>
    <source>
        <strain evidence="1 2">JCM 11654</strain>
    </source>
</reference>
<dbReference type="EMBL" id="RCUY01000005">
    <property type="protein sequence ID" value="RLP82752.1"/>
    <property type="molecule type" value="Genomic_DNA"/>
</dbReference>
<evidence type="ECO:0000313" key="2">
    <source>
        <dbReference type="Proteomes" id="UP000269438"/>
    </source>
</evidence>
<evidence type="ECO:0000313" key="1">
    <source>
        <dbReference type="EMBL" id="RLP82752.1"/>
    </source>
</evidence>
<dbReference type="AlphaFoldDB" id="A0A3L7ATP3"/>
<sequence length="75" mass="8383">MLGGLFGEPAIHECSRAGCRAEATVRITWRNPKIHDETRSKVWLACAKHDGFLTEFLTSRGFPVEVAPFIPEETP</sequence>
<organism evidence="1 2">
    <name type="scientific">Mycetocola lacteus</name>
    <dbReference type="NCBI Taxonomy" id="76637"/>
    <lineage>
        <taxon>Bacteria</taxon>
        <taxon>Bacillati</taxon>
        <taxon>Actinomycetota</taxon>
        <taxon>Actinomycetes</taxon>
        <taxon>Micrococcales</taxon>
        <taxon>Microbacteriaceae</taxon>
        <taxon>Mycetocola</taxon>
    </lineage>
</organism>
<evidence type="ECO:0008006" key="3">
    <source>
        <dbReference type="Google" id="ProtNLM"/>
    </source>
</evidence>
<gene>
    <name evidence="1" type="ORF">D9V34_05710</name>
</gene>
<keyword evidence="2" id="KW-1185">Reference proteome</keyword>
<name>A0A3L7ATP3_9MICO</name>
<comment type="caution">
    <text evidence="1">The sequence shown here is derived from an EMBL/GenBank/DDBJ whole genome shotgun (WGS) entry which is preliminary data.</text>
</comment>
<dbReference type="RefSeq" id="WP_121687922.1">
    <property type="nucleotide sequence ID" value="NZ_RCUY01000005.1"/>
</dbReference>
<dbReference type="Proteomes" id="UP000269438">
    <property type="component" value="Unassembled WGS sequence"/>
</dbReference>
<protein>
    <recommendedName>
        <fullName evidence="3">Acetone carboxylase</fullName>
    </recommendedName>
</protein>
<proteinExistence type="predicted"/>
<accession>A0A3L7ATP3</accession>
<dbReference type="OrthoDB" id="5193525at2"/>